<dbReference type="CDD" id="cd07185">
    <property type="entry name" value="OmpA_C-like"/>
    <property type="match status" value="1"/>
</dbReference>
<name>A0A7I7XRH8_9MYCO</name>
<dbReference type="Proteomes" id="UP000466931">
    <property type="component" value="Chromosome"/>
</dbReference>
<dbReference type="PROSITE" id="PS51123">
    <property type="entry name" value="OMPA_2"/>
    <property type="match status" value="1"/>
</dbReference>
<feature type="compositionally biased region" description="Basic and acidic residues" evidence="5">
    <location>
        <begin position="324"/>
        <end position="338"/>
    </location>
</feature>
<keyword evidence="6" id="KW-0812">Transmembrane</keyword>
<keyword evidence="3" id="KW-0998">Cell outer membrane</keyword>
<dbReference type="PANTHER" id="PTHR30329:SF21">
    <property type="entry name" value="LIPOPROTEIN YIAD-RELATED"/>
    <property type="match status" value="1"/>
</dbReference>
<evidence type="ECO:0000256" key="6">
    <source>
        <dbReference type="SAM" id="Phobius"/>
    </source>
</evidence>
<dbReference type="AlphaFoldDB" id="A0A7I7XRH8"/>
<sequence length="338" mass="34667">MSDPEETRTVTGWRTASRLYRQSPGIGWLLALLAIPLLLGLLGWGLLDKSAQDTEVSLPSTAPSVTVPPASAPEVTVPAVASALSILRNGNDITLTGDLPDEAAKNGLLDSLRGVFGPDVNLIDQLNIKAGVDAPDLSGLGAVFKAAVDIPDFNWKLDGDTITLTGTAPTEEVKAAVEAAATSAWPNVKIDNQIRVGAPGAPGAATPAPASPAPAPAGECANLQADITAALNAPINFQTDGFTLTPGSQQMLKQVAQKITACPEVRIKVDGYTDSSGNDAINVPLSGNRAKAVADYLVSQGVGTDLVTSQGHGSANPIASNDTAEGKAKNRRVEITVS</sequence>
<comment type="subcellular location">
    <subcellularLocation>
        <location evidence="1">Cell outer membrane</location>
    </subcellularLocation>
</comment>
<reference evidence="8" key="2">
    <citation type="submission" date="2020-02" db="EMBL/GenBank/DDBJ databases">
        <authorList>
            <person name="Matsumoto Y."/>
            <person name="Motooka D."/>
            <person name="Nakamura S."/>
        </authorList>
    </citation>
    <scope>NUCLEOTIDE SEQUENCE</scope>
    <source>
        <strain evidence="8">JCM 13671</strain>
    </source>
</reference>
<dbReference type="SUPFAM" id="SSF103088">
    <property type="entry name" value="OmpA-like"/>
    <property type="match status" value="1"/>
</dbReference>
<feature type="transmembrane region" description="Helical" evidence="6">
    <location>
        <begin position="26"/>
        <end position="47"/>
    </location>
</feature>
<feature type="region of interest" description="Disordered" evidence="5">
    <location>
        <begin position="308"/>
        <end position="338"/>
    </location>
</feature>
<protein>
    <submittedName>
        <fullName evidence="8">Peptidoglycan-binding protein ArfA</fullName>
    </submittedName>
</protein>
<keyword evidence="6" id="KW-1133">Transmembrane helix</keyword>
<evidence type="ECO:0000259" key="7">
    <source>
        <dbReference type="PROSITE" id="PS51123"/>
    </source>
</evidence>
<evidence type="ECO:0000256" key="4">
    <source>
        <dbReference type="PROSITE-ProRule" id="PRU00473"/>
    </source>
</evidence>
<evidence type="ECO:0000256" key="2">
    <source>
        <dbReference type="ARBA" id="ARBA00023136"/>
    </source>
</evidence>
<proteinExistence type="predicted"/>
<evidence type="ECO:0000313" key="9">
    <source>
        <dbReference type="Proteomes" id="UP000466931"/>
    </source>
</evidence>
<dbReference type="PRINTS" id="PR01021">
    <property type="entry name" value="OMPADOMAIN"/>
</dbReference>
<dbReference type="Gene3D" id="3.40.1520.20">
    <property type="match status" value="1"/>
</dbReference>
<gene>
    <name evidence="8" type="primary">arfA</name>
    <name evidence="8" type="ORF">MCNF_04150</name>
</gene>
<feature type="domain" description="OmpA-like" evidence="7">
    <location>
        <begin position="224"/>
        <end position="338"/>
    </location>
</feature>
<organism evidence="8 9">
    <name type="scientific">Mycolicibacterium confluentis</name>
    <dbReference type="NCBI Taxonomy" id="28047"/>
    <lineage>
        <taxon>Bacteria</taxon>
        <taxon>Bacillati</taxon>
        <taxon>Actinomycetota</taxon>
        <taxon>Actinomycetes</taxon>
        <taxon>Mycobacteriales</taxon>
        <taxon>Mycobacteriaceae</taxon>
        <taxon>Mycolicibacterium</taxon>
    </lineage>
</organism>
<dbReference type="EMBL" id="AP022612">
    <property type="protein sequence ID" value="BBZ31810.1"/>
    <property type="molecule type" value="Genomic_DNA"/>
</dbReference>
<dbReference type="InterPro" id="IPR006664">
    <property type="entry name" value="OMP_bac"/>
</dbReference>
<dbReference type="Pfam" id="PF21923">
    <property type="entry name" value="BON_like"/>
    <property type="match status" value="1"/>
</dbReference>
<dbReference type="InterPro" id="IPR050330">
    <property type="entry name" value="Bact_OuterMem_StrucFunc"/>
</dbReference>
<keyword evidence="2 4" id="KW-0472">Membrane</keyword>
<dbReference type="PRINTS" id="PR01023">
    <property type="entry name" value="NAFLGMOTY"/>
</dbReference>
<evidence type="ECO:0000256" key="3">
    <source>
        <dbReference type="ARBA" id="ARBA00023237"/>
    </source>
</evidence>
<dbReference type="PANTHER" id="PTHR30329">
    <property type="entry name" value="STATOR ELEMENT OF FLAGELLAR MOTOR COMPLEX"/>
    <property type="match status" value="1"/>
</dbReference>
<dbReference type="OrthoDB" id="9782229at2"/>
<dbReference type="InterPro" id="IPR006665">
    <property type="entry name" value="OmpA-like"/>
</dbReference>
<keyword evidence="9" id="KW-1185">Reference proteome</keyword>
<dbReference type="GO" id="GO:0009279">
    <property type="term" value="C:cell outer membrane"/>
    <property type="evidence" value="ECO:0007669"/>
    <property type="project" value="UniProtKB-SubCell"/>
</dbReference>
<dbReference type="InterPro" id="IPR036737">
    <property type="entry name" value="OmpA-like_sf"/>
</dbReference>
<dbReference type="InterPro" id="IPR054121">
    <property type="entry name" value="ArfA_BON-like"/>
</dbReference>
<dbReference type="Pfam" id="PF00691">
    <property type="entry name" value="OmpA"/>
    <property type="match status" value="1"/>
</dbReference>
<reference evidence="8" key="1">
    <citation type="journal article" date="2019" name="Emerg. Microbes Infect.">
        <title>Comprehensive subspecies identification of 175 nontuberculous mycobacteria species based on 7547 genomic profiles.</title>
        <authorList>
            <person name="Matsumoto Y."/>
            <person name="Kinjo T."/>
            <person name="Motooka D."/>
            <person name="Nabeya D."/>
            <person name="Jung N."/>
            <person name="Uechi K."/>
            <person name="Horii T."/>
            <person name="Iida T."/>
            <person name="Fujita J."/>
            <person name="Nakamura S."/>
        </authorList>
    </citation>
    <scope>NUCLEOTIDE SEQUENCE [LARGE SCALE GENOMIC DNA]</scope>
    <source>
        <strain evidence="8">JCM 13671</strain>
    </source>
</reference>
<feature type="compositionally biased region" description="Polar residues" evidence="5">
    <location>
        <begin position="308"/>
        <end position="323"/>
    </location>
</feature>
<evidence type="ECO:0000313" key="8">
    <source>
        <dbReference type="EMBL" id="BBZ31810.1"/>
    </source>
</evidence>
<evidence type="ECO:0000256" key="1">
    <source>
        <dbReference type="ARBA" id="ARBA00004442"/>
    </source>
</evidence>
<dbReference type="InterPro" id="IPR007055">
    <property type="entry name" value="BON_dom"/>
</dbReference>
<dbReference type="Gene3D" id="3.30.1330.60">
    <property type="entry name" value="OmpA-like domain"/>
    <property type="match status" value="1"/>
</dbReference>
<accession>A0A7I7XRH8</accession>
<evidence type="ECO:0000256" key="5">
    <source>
        <dbReference type="SAM" id="MobiDB-lite"/>
    </source>
</evidence>
<dbReference type="Pfam" id="PF04972">
    <property type="entry name" value="BON"/>
    <property type="match status" value="1"/>
</dbReference>